<feature type="signal peptide" evidence="9">
    <location>
        <begin position="1"/>
        <end position="28"/>
    </location>
</feature>
<proteinExistence type="inferred from homology"/>
<reference evidence="10 11" key="1">
    <citation type="journal article" date="2024" name="Chem. Sci.">
        <title>Discovery of megapolipeptins by genome mining of a Burkholderiales bacteria collection.</title>
        <authorList>
            <person name="Paulo B.S."/>
            <person name="Recchia M.J.J."/>
            <person name="Lee S."/>
            <person name="Fergusson C.H."/>
            <person name="Romanowski S.B."/>
            <person name="Hernandez A."/>
            <person name="Krull N."/>
            <person name="Liu D.Y."/>
            <person name="Cavanagh H."/>
            <person name="Bos A."/>
            <person name="Gray C.A."/>
            <person name="Murphy B.T."/>
            <person name="Linington R.G."/>
            <person name="Eustaquio A.S."/>
        </authorList>
    </citation>
    <scope>NUCLEOTIDE SEQUENCE [LARGE SCALE GENOMIC DNA]</scope>
    <source>
        <strain evidence="10 11">RL21-008-BIB-B</strain>
    </source>
</reference>
<dbReference type="Proteomes" id="UP001629214">
    <property type="component" value="Unassembled WGS sequence"/>
</dbReference>
<dbReference type="Gene3D" id="2.20.200.10">
    <property type="entry name" value="Outer membrane efflux proteins (OEP)"/>
    <property type="match status" value="1"/>
</dbReference>
<sequence length="491" mass="52937">MEVQSVSFKENRSQSLRPLLTLSTLALAALTLAGCAQFSDLGPRAEPKATDAYQSSQSLTGTTVGTVAWPDDNWWTVYGDKQLNTLIGEALHGAPSLAVARARLLKAEGVAQQQGAALLPQVSANASLDRMKQSYNNGVPADFVPRGYNNETRATLDFSYEIDFWGKNRAALAAATSDLEAARADAAQARITLSTSIAAAYAELERLFSQRDTSEAALQVRVETENLFQQRRINGLETEGSVKQVTARRAMAEADLLSLDESISLQRNKLAALAGAGPDRGLQLARPVIDMSKPFNLPKELPAELLGRRPDIVAARLRAESAAKQIKVARAQFYPNVNLSTYFGFQSLGTNLLTQSGSSIGSFGPAISLPIFEGGRLRGQFRSASASYDEAVANYDSAVTQALQDVADVAVSEKALSGRLNKTEEAAHAAEEAYRIVRNRYEGGLTNYLDVLNAQDALLTNLRELSTLRSRMFALDVSMVRALGGGYQHAS</sequence>
<keyword evidence="8 9" id="KW-0449">Lipoprotein</keyword>
<accession>A0ABW8Z5X4</accession>
<dbReference type="InterPro" id="IPR003423">
    <property type="entry name" value="OMP_efflux"/>
</dbReference>
<evidence type="ECO:0000313" key="11">
    <source>
        <dbReference type="Proteomes" id="UP001629214"/>
    </source>
</evidence>
<gene>
    <name evidence="10" type="ORF">PQR63_07635</name>
</gene>
<keyword evidence="3 9" id="KW-1134">Transmembrane beta strand</keyword>
<evidence type="ECO:0000256" key="1">
    <source>
        <dbReference type="ARBA" id="ARBA00004370"/>
    </source>
</evidence>
<feature type="chain" id="PRO_5044952941" evidence="9">
    <location>
        <begin position="29"/>
        <end position="491"/>
    </location>
</feature>
<dbReference type="NCBIfam" id="TIGR01845">
    <property type="entry name" value="outer_NodT"/>
    <property type="match status" value="1"/>
</dbReference>
<comment type="similarity">
    <text evidence="2 9">Belongs to the outer membrane factor (OMF) (TC 1.B.17) family.</text>
</comment>
<dbReference type="Pfam" id="PF02321">
    <property type="entry name" value="OEP"/>
    <property type="match status" value="2"/>
</dbReference>
<evidence type="ECO:0000256" key="8">
    <source>
        <dbReference type="ARBA" id="ARBA00023288"/>
    </source>
</evidence>
<evidence type="ECO:0000313" key="10">
    <source>
        <dbReference type="EMBL" id="MFL9878245.1"/>
    </source>
</evidence>
<dbReference type="EMBL" id="JAQQFR010000004">
    <property type="protein sequence ID" value="MFL9878245.1"/>
    <property type="molecule type" value="Genomic_DNA"/>
</dbReference>
<evidence type="ECO:0000256" key="5">
    <source>
        <dbReference type="ARBA" id="ARBA00022729"/>
    </source>
</evidence>
<dbReference type="InterPro" id="IPR010131">
    <property type="entry name" value="MdtP/NodT-like"/>
</dbReference>
<dbReference type="RefSeq" id="WP_408167029.1">
    <property type="nucleotide sequence ID" value="NZ_JAQQFR010000004.1"/>
</dbReference>
<name>A0ABW8Z5X4_9BURK</name>
<keyword evidence="6 9" id="KW-0472">Membrane</keyword>
<evidence type="ECO:0000256" key="3">
    <source>
        <dbReference type="ARBA" id="ARBA00022452"/>
    </source>
</evidence>
<dbReference type="PANTHER" id="PTHR30203">
    <property type="entry name" value="OUTER MEMBRANE CATION EFFLUX PROTEIN"/>
    <property type="match status" value="1"/>
</dbReference>
<evidence type="ECO:0000256" key="2">
    <source>
        <dbReference type="ARBA" id="ARBA00007613"/>
    </source>
</evidence>
<comment type="caution">
    <text evidence="10">The sequence shown here is derived from an EMBL/GenBank/DDBJ whole genome shotgun (WGS) entry which is preliminary data.</text>
</comment>
<keyword evidence="4 9" id="KW-0812">Transmembrane</keyword>
<dbReference type="SUPFAM" id="SSF56954">
    <property type="entry name" value="Outer membrane efflux proteins (OEP)"/>
    <property type="match status" value="1"/>
</dbReference>
<keyword evidence="7 9" id="KW-0564">Palmitate</keyword>
<dbReference type="PANTHER" id="PTHR30203:SF20">
    <property type="entry name" value="MULTIDRUG RESISTANCE OUTER MEMBRANE PROTEIN MDTP-RELATED"/>
    <property type="match status" value="1"/>
</dbReference>
<keyword evidence="11" id="KW-1185">Reference proteome</keyword>
<organism evidence="10 11">
    <name type="scientific">Herbaspirillum rhizosphaerae</name>
    <dbReference type="NCBI Taxonomy" id="346179"/>
    <lineage>
        <taxon>Bacteria</taxon>
        <taxon>Pseudomonadati</taxon>
        <taxon>Pseudomonadota</taxon>
        <taxon>Betaproteobacteria</taxon>
        <taxon>Burkholderiales</taxon>
        <taxon>Oxalobacteraceae</taxon>
        <taxon>Herbaspirillum</taxon>
    </lineage>
</organism>
<protein>
    <submittedName>
        <fullName evidence="10">Efflux transporter outer membrane subunit</fullName>
    </submittedName>
</protein>
<keyword evidence="5 9" id="KW-0732">Signal</keyword>
<dbReference type="Gene3D" id="1.20.1600.10">
    <property type="entry name" value="Outer membrane efflux proteins (OEP)"/>
    <property type="match status" value="1"/>
</dbReference>
<evidence type="ECO:0000256" key="6">
    <source>
        <dbReference type="ARBA" id="ARBA00023136"/>
    </source>
</evidence>
<evidence type="ECO:0000256" key="7">
    <source>
        <dbReference type="ARBA" id="ARBA00023139"/>
    </source>
</evidence>
<evidence type="ECO:0000256" key="4">
    <source>
        <dbReference type="ARBA" id="ARBA00022692"/>
    </source>
</evidence>
<comment type="subcellular location">
    <subcellularLocation>
        <location evidence="9">Cell membrane</location>
        <topology evidence="9">Lipid-anchor</topology>
    </subcellularLocation>
    <subcellularLocation>
        <location evidence="1">Membrane</location>
    </subcellularLocation>
</comment>
<evidence type="ECO:0000256" key="9">
    <source>
        <dbReference type="RuleBase" id="RU362097"/>
    </source>
</evidence>